<sequence length="386" mass="41520">MATVLPGPTAVSPSSLPKSSTYTFTSESVSEGHPDKVCDFIADSILDSYLEQDPTSRVACEVLCKEDTVVLGGEISSRGHVDHDAVVREAIHQIGYTDSGAAFNADGVKVLKLISRQSSDIAQGVDVDTNANHEQGAGDQGIMFGYACSETPGLMPLPIFLAHRLTRGLADDRRSGNYPWLRPDAKSQVSVLYEHNKPTAVTDVLVSTQHSADIERAEIADYVRGDLGPRVLGEWFQSKIQFIVNPTGSFVLGGPSADCGVTGRKIIADTYGGAARHGGGAFSGKDPSKVDRSAAYFCRYVARQIIKQGLAAAVEIQVAYAIGIAKPISLKVETFGTGDSREALEFAYRFDFRPSAIIERLGLLAPIYRQTTNYGHFGRPGLSWES</sequence>
<keyword evidence="7 20" id="KW-0808">Transferase</keyword>
<evidence type="ECO:0000256" key="15">
    <source>
        <dbReference type="RuleBase" id="RU004462"/>
    </source>
</evidence>
<dbReference type="InterPro" id="IPR022631">
    <property type="entry name" value="ADOMET_SYNTHASE_CS"/>
</dbReference>
<dbReference type="Pfam" id="PF02772">
    <property type="entry name" value="S-AdoMet_synt_M"/>
    <property type="match status" value="1"/>
</dbReference>
<dbReference type="SUPFAM" id="SSF55973">
    <property type="entry name" value="S-adenosylmethionine synthetase"/>
    <property type="match status" value="3"/>
</dbReference>
<keyword evidence="9" id="KW-0547">Nucleotide-binding</keyword>
<evidence type="ECO:0000259" key="19">
    <source>
        <dbReference type="Pfam" id="PF02773"/>
    </source>
</evidence>
<comment type="subcellular location">
    <subcellularLocation>
        <location evidence="14">Cytoplasm</location>
    </subcellularLocation>
</comment>
<dbReference type="PANTHER" id="PTHR11964">
    <property type="entry name" value="S-ADENOSYLMETHIONINE SYNTHETASE"/>
    <property type="match status" value="1"/>
</dbReference>
<dbReference type="Pfam" id="PF02773">
    <property type="entry name" value="S-AdoMet_synt_C"/>
    <property type="match status" value="1"/>
</dbReference>
<evidence type="ECO:0000256" key="1">
    <source>
        <dbReference type="ARBA" id="ARBA00001946"/>
    </source>
</evidence>
<dbReference type="Pfam" id="PF00438">
    <property type="entry name" value="S-AdoMet_synt_N"/>
    <property type="match status" value="1"/>
</dbReference>
<evidence type="ECO:0000256" key="6">
    <source>
        <dbReference type="ARBA" id="ARBA00022563"/>
    </source>
</evidence>
<dbReference type="GO" id="GO:0004478">
    <property type="term" value="F:methionine adenosyltransferase activity"/>
    <property type="evidence" value="ECO:0007669"/>
    <property type="project" value="UniProtKB-EC"/>
</dbReference>
<keyword evidence="21" id="KW-1185">Reference proteome</keyword>
<gene>
    <name evidence="20" type="primary">metK</name>
    <name evidence="20" type="ORF">ACFPT7_08075</name>
</gene>
<dbReference type="InterPro" id="IPR022630">
    <property type="entry name" value="S-AdoMet_synt_C"/>
</dbReference>
<keyword evidence="12 14" id="KW-0630">Potassium</keyword>
<dbReference type="CDD" id="cd18079">
    <property type="entry name" value="S-AdoMet_synt"/>
    <property type="match status" value="1"/>
</dbReference>
<comment type="subunit">
    <text evidence="14">Homotetramer.</text>
</comment>
<feature type="domain" description="S-adenosylmethionine synthetase N-terminal" evidence="17">
    <location>
        <begin position="22"/>
        <end position="118"/>
    </location>
</feature>
<organism evidence="20 21">
    <name type="scientific">Acidicapsa dinghuensis</name>
    <dbReference type="NCBI Taxonomy" id="2218256"/>
    <lineage>
        <taxon>Bacteria</taxon>
        <taxon>Pseudomonadati</taxon>
        <taxon>Acidobacteriota</taxon>
        <taxon>Terriglobia</taxon>
        <taxon>Terriglobales</taxon>
        <taxon>Acidobacteriaceae</taxon>
        <taxon>Acidicapsa</taxon>
    </lineage>
</organism>
<dbReference type="PROSITE" id="PS00376">
    <property type="entry name" value="ADOMET_SYNTHASE_1"/>
    <property type="match status" value="1"/>
</dbReference>
<dbReference type="PROSITE" id="PS00377">
    <property type="entry name" value="ADOMET_SYNTHASE_2"/>
    <property type="match status" value="1"/>
</dbReference>
<keyword evidence="10" id="KW-0067">ATP-binding</keyword>
<evidence type="ECO:0000256" key="14">
    <source>
        <dbReference type="RuleBase" id="RU000542"/>
    </source>
</evidence>
<dbReference type="RefSeq" id="WP_263338605.1">
    <property type="nucleotide sequence ID" value="NZ_JAGSYH010000004.1"/>
</dbReference>
<evidence type="ECO:0000313" key="20">
    <source>
        <dbReference type="EMBL" id="MFC5862247.1"/>
    </source>
</evidence>
<evidence type="ECO:0000256" key="13">
    <source>
        <dbReference type="NCBIfam" id="TIGR01034"/>
    </source>
</evidence>
<dbReference type="InterPro" id="IPR022636">
    <property type="entry name" value="S-AdoMet_synthetase_sfam"/>
</dbReference>
<dbReference type="Proteomes" id="UP001596091">
    <property type="component" value="Unassembled WGS sequence"/>
</dbReference>
<evidence type="ECO:0000256" key="4">
    <source>
        <dbReference type="ARBA" id="ARBA00009685"/>
    </source>
</evidence>
<keyword evidence="8 14" id="KW-0479">Metal-binding</keyword>
<dbReference type="Gene3D" id="3.30.300.10">
    <property type="match status" value="3"/>
</dbReference>
<dbReference type="NCBIfam" id="TIGR01034">
    <property type="entry name" value="metK"/>
    <property type="match status" value="1"/>
</dbReference>
<dbReference type="InterPro" id="IPR022628">
    <property type="entry name" value="S-AdoMet_synt_N"/>
</dbReference>
<evidence type="ECO:0000256" key="3">
    <source>
        <dbReference type="ARBA" id="ARBA00005224"/>
    </source>
</evidence>
<accession>A0ABW1EEI6</accession>
<comment type="caution">
    <text evidence="20">The sequence shown here is derived from an EMBL/GenBank/DDBJ whole genome shotgun (WGS) entry which is preliminary data.</text>
</comment>
<dbReference type="EC" id="2.5.1.6" evidence="5 13"/>
<comment type="pathway">
    <text evidence="3">Amino-acid biosynthesis; S-adenosyl-L-methionine biosynthesis; S-adenosyl-L-methionine from L-methionine: step 1/1.</text>
</comment>
<keyword evidence="11 14" id="KW-0460">Magnesium</keyword>
<comment type="cofactor">
    <cofactor evidence="2">
        <name>K(+)</name>
        <dbReference type="ChEBI" id="CHEBI:29103"/>
    </cofactor>
</comment>
<feature type="region of interest" description="Disordered" evidence="16">
    <location>
        <begin position="1"/>
        <end position="20"/>
    </location>
</feature>
<dbReference type="InterPro" id="IPR002133">
    <property type="entry name" value="S-AdoMet_synthetase"/>
</dbReference>
<keyword evidence="6" id="KW-0554">One-carbon metabolism</keyword>
<evidence type="ECO:0000256" key="5">
    <source>
        <dbReference type="ARBA" id="ARBA00012828"/>
    </source>
</evidence>
<evidence type="ECO:0000256" key="7">
    <source>
        <dbReference type="ARBA" id="ARBA00022679"/>
    </source>
</evidence>
<evidence type="ECO:0000313" key="21">
    <source>
        <dbReference type="Proteomes" id="UP001596091"/>
    </source>
</evidence>
<evidence type="ECO:0000256" key="9">
    <source>
        <dbReference type="ARBA" id="ARBA00022741"/>
    </source>
</evidence>
<comment type="similarity">
    <text evidence="4 15">Belongs to the AdoMet synthase family.</text>
</comment>
<feature type="domain" description="S-adenosylmethionine synthetase C-terminal" evidence="19">
    <location>
        <begin position="252"/>
        <end position="385"/>
    </location>
</feature>
<proteinExistence type="inferred from homology"/>
<protein>
    <recommendedName>
        <fullName evidence="5 13">Methionine adenosyltransferase</fullName>
        <ecNumber evidence="5 13">2.5.1.6</ecNumber>
    </recommendedName>
</protein>
<feature type="compositionally biased region" description="Polar residues" evidence="16">
    <location>
        <begin position="11"/>
        <end position="20"/>
    </location>
</feature>
<name>A0ABW1EEI6_9BACT</name>
<dbReference type="InterPro" id="IPR022629">
    <property type="entry name" value="S-AdoMet_synt_central"/>
</dbReference>
<evidence type="ECO:0000256" key="8">
    <source>
        <dbReference type="ARBA" id="ARBA00022723"/>
    </source>
</evidence>
<comment type="cofactor">
    <cofactor evidence="1">
        <name>Mg(2+)</name>
        <dbReference type="ChEBI" id="CHEBI:18420"/>
    </cofactor>
</comment>
<dbReference type="EMBL" id="JBHSPH010000002">
    <property type="protein sequence ID" value="MFC5862247.1"/>
    <property type="molecule type" value="Genomic_DNA"/>
</dbReference>
<evidence type="ECO:0000256" key="16">
    <source>
        <dbReference type="SAM" id="MobiDB-lite"/>
    </source>
</evidence>
<dbReference type="PIRSF" id="PIRSF000497">
    <property type="entry name" value="MAT"/>
    <property type="match status" value="1"/>
</dbReference>
<evidence type="ECO:0000259" key="17">
    <source>
        <dbReference type="Pfam" id="PF00438"/>
    </source>
</evidence>
<evidence type="ECO:0000259" key="18">
    <source>
        <dbReference type="Pfam" id="PF02772"/>
    </source>
</evidence>
<evidence type="ECO:0000256" key="12">
    <source>
        <dbReference type="ARBA" id="ARBA00022958"/>
    </source>
</evidence>
<evidence type="ECO:0000256" key="2">
    <source>
        <dbReference type="ARBA" id="ARBA00001958"/>
    </source>
</evidence>
<feature type="domain" description="S-adenosylmethionine synthetase central" evidence="18">
    <location>
        <begin position="134"/>
        <end position="250"/>
    </location>
</feature>
<evidence type="ECO:0000256" key="10">
    <source>
        <dbReference type="ARBA" id="ARBA00022840"/>
    </source>
</evidence>
<evidence type="ECO:0000256" key="11">
    <source>
        <dbReference type="ARBA" id="ARBA00022842"/>
    </source>
</evidence>
<reference evidence="21" key="1">
    <citation type="journal article" date="2019" name="Int. J. Syst. Evol. Microbiol.">
        <title>The Global Catalogue of Microorganisms (GCM) 10K type strain sequencing project: providing services to taxonomists for standard genome sequencing and annotation.</title>
        <authorList>
            <consortium name="The Broad Institute Genomics Platform"/>
            <consortium name="The Broad Institute Genome Sequencing Center for Infectious Disease"/>
            <person name="Wu L."/>
            <person name="Ma J."/>
        </authorList>
    </citation>
    <scope>NUCLEOTIDE SEQUENCE [LARGE SCALE GENOMIC DNA]</scope>
    <source>
        <strain evidence="21">JCM 4087</strain>
    </source>
</reference>